<gene>
    <name evidence="7" type="primary">crtI</name>
    <name evidence="7" type="ORF">FA045_17155</name>
</gene>
<dbReference type="PROSITE" id="PS51257">
    <property type="entry name" value="PROKAR_LIPOPROTEIN"/>
    <property type="match status" value="1"/>
</dbReference>
<organism evidence="7 8">
    <name type="scientific">Pedobacter cryotolerans</name>
    <dbReference type="NCBI Taxonomy" id="2571270"/>
    <lineage>
        <taxon>Bacteria</taxon>
        <taxon>Pseudomonadati</taxon>
        <taxon>Bacteroidota</taxon>
        <taxon>Sphingobacteriia</taxon>
        <taxon>Sphingobacteriales</taxon>
        <taxon>Sphingobacteriaceae</taxon>
        <taxon>Pedobacter</taxon>
    </lineage>
</organism>
<dbReference type="RefSeq" id="WP_136878314.1">
    <property type="nucleotide sequence ID" value="NZ_SWBO01000014.1"/>
</dbReference>
<comment type="similarity">
    <text evidence="2 5">Belongs to the carotenoid/retinoid oxidoreductase family.</text>
</comment>
<dbReference type="PANTHER" id="PTHR43734:SF1">
    <property type="entry name" value="PHYTOENE DESATURASE"/>
    <property type="match status" value="1"/>
</dbReference>
<dbReference type="Proteomes" id="UP000310477">
    <property type="component" value="Unassembled WGS sequence"/>
</dbReference>
<evidence type="ECO:0000256" key="3">
    <source>
        <dbReference type="ARBA" id="ARBA00022746"/>
    </source>
</evidence>
<dbReference type="EMBL" id="SWBO01000014">
    <property type="protein sequence ID" value="TKB97115.1"/>
    <property type="molecule type" value="Genomic_DNA"/>
</dbReference>
<dbReference type="GO" id="GO:0016117">
    <property type="term" value="P:carotenoid biosynthetic process"/>
    <property type="evidence" value="ECO:0007669"/>
    <property type="project" value="UniProtKB-KW"/>
</dbReference>
<evidence type="ECO:0000256" key="4">
    <source>
        <dbReference type="ARBA" id="ARBA00023002"/>
    </source>
</evidence>
<comment type="caution">
    <text evidence="7">The sequence shown here is derived from an EMBL/GenBank/DDBJ whole genome shotgun (WGS) entry which is preliminary data.</text>
</comment>
<dbReference type="InterPro" id="IPR014105">
    <property type="entry name" value="Carotenoid/retinoid_OxRdtase"/>
</dbReference>
<keyword evidence="8" id="KW-1185">Reference proteome</keyword>
<sequence length="499" mass="56644">MPTKQTYQQKIAVIGSGFAGLSAACYLAKAGYEVDVYEKNEDIGGRARQMSTENGYKFDMGPSWYWMPDVFERFFADFGKKPSDFYELTLLDPGFSIVFGENDLMEIPNDQLALDELFESIEKGSAVKLKQFLEEAAYKYKVGMDKLVYKPGLSIAEFIDLDIFKGIFKLQLLTSFHNHVRKFFKHPKLIALMEFPILFLGATAADTPALYSLMNYAGLSLGTWYPKGGFVAVINAMKDLAVQQGVKFYTNESIQSFVIDDHEVAQLKSTTRTEDYDGVIAAADYHHIEEVLGDDYRNYKEKYWDKRVMAPSSLLFYLGVTKKIEKLHHHTLFFDEDLALHAEEIYTTPKWPSKPLFYTCCTSKTDQDVAPAGHENLFILIPLAPNLEDTEALREKYYHIVMDRLEKFTETDIRNNIDYKKSYCITDFVNDYNAYKGNAYGLANTLPQTANLKPSIQNKKLANFCYAGQLTVPGPGVPPSIISGKVATDVLIKHLEKQI</sequence>
<dbReference type="PRINTS" id="PR00419">
    <property type="entry name" value="ADXRDTASE"/>
</dbReference>
<dbReference type="AlphaFoldDB" id="A0A4U1BX53"/>
<evidence type="ECO:0000259" key="6">
    <source>
        <dbReference type="Pfam" id="PF01593"/>
    </source>
</evidence>
<dbReference type="Gene3D" id="3.50.50.60">
    <property type="entry name" value="FAD/NAD(P)-binding domain"/>
    <property type="match status" value="2"/>
</dbReference>
<keyword evidence="4 5" id="KW-0560">Oxidoreductase</keyword>
<evidence type="ECO:0000313" key="8">
    <source>
        <dbReference type="Proteomes" id="UP000310477"/>
    </source>
</evidence>
<dbReference type="InterPro" id="IPR002937">
    <property type="entry name" value="Amino_oxidase"/>
</dbReference>
<dbReference type="PANTHER" id="PTHR43734">
    <property type="entry name" value="PHYTOENE DESATURASE"/>
    <property type="match status" value="1"/>
</dbReference>
<evidence type="ECO:0000256" key="1">
    <source>
        <dbReference type="ARBA" id="ARBA00004829"/>
    </source>
</evidence>
<accession>A0A4U1BX53</accession>
<dbReference type="Pfam" id="PF01593">
    <property type="entry name" value="Amino_oxidase"/>
    <property type="match status" value="1"/>
</dbReference>
<dbReference type="SUPFAM" id="SSF51905">
    <property type="entry name" value="FAD/NAD(P)-binding domain"/>
    <property type="match status" value="1"/>
</dbReference>
<evidence type="ECO:0000256" key="5">
    <source>
        <dbReference type="RuleBase" id="RU362075"/>
    </source>
</evidence>
<dbReference type="NCBIfam" id="TIGR02734">
    <property type="entry name" value="crtI_fam"/>
    <property type="match status" value="1"/>
</dbReference>
<protein>
    <submittedName>
        <fullName evidence="7">Phytoene desaturase</fullName>
    </submittedName>
</protein>
<dbReference type="OrthoDB" id="9774675at2"/>
<feature type="domain" description="Amine oxidase" evidence="6">
    <location>
        <begin position="18"/>
        <end position="488"/>
    </location>
</feature>
<evidence type="ECO:0000313" key="7">
    <source>
        <dbReference type="EMBL" id="TKB97115.1"/>
    </source>
</evidence>
<reference evidence="7 8" key="1">
    <citation type="submission" date="2019-04" db="EMBL/GenBank/DDBJ databases">
        <title>Pedobacter sp. AR-2-6 sp. nov., isolated from Arctic soil.</title>
        <authorList>
            <person name="Dahal R.H."/>
            <person name="Kim D.-U."/>
        </authorList>
    </citation>
    <scope>NUCLEOTIDE SEQUENCE [LARGE SCALE GENOMIC DNA]</scope>
    <source>
        <strain evidence="7 8">AR-2-6</strain>
    </source>
</reference>
<keyword evidence="3 5" id="KW-0125">Carotenoid biosynthesis</keyword>
<evidence type="ECO:0000256" key="2">
    <source>
        <dbReference type="ARBA" id="ARBA00006046"/>
    </source>
</evidence>
<comment type="pathway">
    <text evidence="1 5">Carotenoid biosynthesis.</text>
</comment>
<dbReference type="GO" id="GO:0016491">
    <property type="term" value="F:oxidoreductase activity"/>
    <property type="evidence" value="ECO:0007669"/>
    <property type="project" value="UniProtKB-KW"/>
</dbReference>
<dbReference type="InterPro" id="IPR036188">
    <property type="entry name" value="FAD/NAD-bd_sf"/>
</dbReference>
<name>A0A4U1BX53_9SPHI</name>
<proteinExistence type="inferred from homology"/>